<dbReference type="EMBL" id="LGUA01000591">
    <property type="protein sequence ID" value="OAX80908.1"/>
    <property type="molecule type" value="Genomic_DNA"/>
</dbReference>
<evidence type="ECO:0000256" key="1">
    <source>
        <dbReference type="SAM" id="MobiDB-lite"/>
    </source>
</evidence>
<reference evidence="2 3" key="1">
    <citation type="submission" date="2015-07" db="EMBL/GenBank/DDBJ databases">
        <title>Emmonsia species relationships and genome sequence.</title>
        <authorList>
            <person name="Cuomo C.A."/>
            <person name="Schwartz I.S."/>
            <person name="Kenyon C."/>
            <person name="de Hoog G.S."/>
            <person name="Govender N.P."/>
            <person name="Botha A."/>
            <person name="Moreno L."/>
            <person name="de Vries M."/>
            <person name="Munoz J.F."/>
            <person name="Stielow J.B."/>
        </authorList>
    </citation>
    <scope>NUCLEOTIDE SEQUENCE [LARGE SCALE GENOMIC DNA]</scope>
    <source>
        <strain evidence="2 3">CBS 136260</strain>
    </source>
</reference>
<keyword evidence="3" id="KW-1185">Reference proteome</keyword>
<organism evidence="2 3">
    <name type="scientific">Emergomyces africanus</name>
    <dbReference type="NCBI Taxonomy" id="1955775"/>
    <lineage>
        <taxon>Eukaryota</taxon>
        <taxon>Fungi</taxon>
        <taxon>Dikarya</taxon>
        <taxon>Ascomycota</taxon>
        <taxon>Pezizomycotina</taxon>
        <taxon>Eurotiomycetes</taxon>
        <taxon>Eurotiomycetidae</taxon>
        <taxon>Onygenales</taxon>
        <taxon>Ajellomycetaceae</taxon>
        <taxon>Emergomyces</taxon>
    </lineage>
</organism>
<feature type="region of interest" description="Disordered" evidence="1">
    <location>
        <begin position="62"/>
        <end position="82"/>
    </location>
</feature>
<evidence type="ECO:0000313" key="2">
    <source>
        <dbReference type="EMBL" id="OAX80908.1"/>
    </source>
</evidence>
<dbReference type="Proteomes" id="UP000091918">
    <property type="component" value="Unassembled WGS sequence"/>
</dbReference>
<comment type="caution">
    <text evidence="2">The sequence shown here is derived from an EMBL/GenBank/DDBJ whole genome shotgun (WGS) entry which is preliminary data.</text>
</comment>
<proteinExistence type="predicted"/>
<accession>A0A1B7NVU8</accession>
<dbReference type="STRING" id="1658172.A0A1B7NVU8"/>
<dbReference type="AlphaFoldDB" id="A0A1B7NVU8"/>
<protein>
    <submittedName>
        <fullName evidence="2">Uncharacterized protein</fullName>
    </submittedName>
</protein>
<dbReference type="OrthoDB" id="1668230at2759"/>
<name>A0A1B7NVU8_9EURO</name>
<sequence length="82" mass="9046">MACEVRYCPPGGNRPNNRIDNTKNRKIFALGIAIYELNLEVSEDEVVAELVEGKLPEFTSCKPANVPSDDSVNGVRLKRGVQ</sequence>
<gene>
    <name evidence="2" type="ORF">ACJ72_04756</name>
</gene>
<evidence type="ECO:0000313" key="3">
    <source>
        <dbReference type="Proteomes" id="UP000091918"/>
    </source>
</evidence>